<dbReference type="EMBL" id="CM034410">
    <property type="protein sequence ID" value="KAJ0171578.1"/>
    <property type="molecule type" value="Genomic_DNA"/>
</dbReference>
<name>A0ACC1CJ30_9NEOP</name>
<comment type="caution">
    <text evidence="1">The sequence shown here is derived from an EMBL/GenBank/DDBJ whole genome shotgun (WGS) entry which is preliminary data.</text>
</comment>
<protein>
    <submittedName>
        <fullName evidence="1">Uncharacterized protein</fullName>
    </submittedName>
</protein>
<keyword evidence="2" id="KW-1185">Reference proteome</keyword>
<sequence length="537" mass="60765">MYFIVSILFTFIADATNVTKHKENITQEIEIVSKDNENPTVRDIGTKLVTFLNADINNTRIKELYAKLQEIQSYVVDKHKVEILLRDITNETKLTEINFYKSLSENDHFTFLTKNESQNLYLKLKTKMNRDDIMKILAERGSGDGVKISARKVMGDEDILIANGEVENVVDKLIGELPVDVHKFDAKKNESIYWDPQGELDDLKEHHQHDGRRIYKGERTSVRYYPFMVSIHVMGRFWCGGAIYWHDLVLTSAACLQLMHNNRFFRENPKVLGVRVGSNHSRIGGELIEALEVFFHPGYNPKTLNNNIAIVRLRRHLYFNYHRIPKVIGISHNDMGVPATAEVLLLGWGVTKMSQKLSYEPIFLQRKFLPVYPNSFCKEVYGDKFITSTMFCAGTFTTGEGACDHDAGGPAILAGKLVGIISFGPSVCGYPNAPTVFTLVGAFADWIETINETMPGYYRGKKRTTSTTRSYLYDIFDSWGPEGTKATKIRPINSLTTFTIPTTLTTSPKVTEETSPPALRGWDTDDNAEGLDLDSNK</sequence>
<reference evidence="1 2" key="1">
    <citation type="journal article" date="2021" name="Front. Genet.">
        <title>Chromosome-Level Genome Assembly Reveals Significant Gene Expansion in the Toll and IMD Signaling Pathways of Dendrolimus kikuchii.</title>
        <authorList>
            <person name="Zhou J."/>
            <person name="Wu P."/>
            <person name="Xiong Z."/>
            <person name="Liu N."/>
            <person name="Zhao N."/>
            <person name="Ji M."/>
            <person name="Qiu Y."/>
            <person name="Yang B."/>
        </authorList>
    </citation>
    <scope>NUCLEOTIDE SEQUENCE [LARGE SCALE GENOMIC DNA]</scope>
    <source>
        <strain evidence="1">Ann1</strain>
    </source>
</reference>
<proteinExistence type="predicted"/>
<evidence type="ECO:0000313" key="1">
    <source>
        <dbReference type="EMBL" id="KAJ0171578.1"/>
    </source>
</evidence>
<organism evidence="1 2">
    <name type="scientific">Dendrolimus kikuchii</name>
    <dbReference type="NCBI Taxonomy" id="765133"/>
    <lineage>
        <taxon>Eukaryota</taxon>
        <taxon>Metazoa</taxon>
        <taxon>Ecdysozoa</taxon>
        <taxon>Arthropoda</taxon>
        <taxon>Hexapoda</taxon>
        <taxon>Insecta</taxon>
        <taxon>Pterygota</taxon>
        <taxon>Neoptera</taxon>
        <taxon>Endopterygota</taxon>
        <taxon>Lepidoptera</taxon>
        <taxon>Glossata</taxon>
        <taxon>Ditrysia</taxon>
        <taxon>Bombycoidea</taxon>
        <taxon>Lasiocampidae</taxon>
        <taxon>Dendrolimus</taxon>
    </lineage>
</organism>
<accession>A0ACC1CJ30</accession>
<dbReference type="Proteomes" id="UP000824533">
    <property type="component" value="Linkage Group LG24"/>
</dbReference>
<evidence type="ECO:0000313" key="2">
    <source>
        <dbReference type="Proteomes" id="UP000824533"/>
    </source>
</evidence>
<gene>
    <name evidence="1" type="ORF">K1T71_013128</name>
</gene>